<keyword evidence="6" id="KW-1185">Reference proteome</keyword>
<dbReference type="RefSeq" id="WP_109733248.1">
    <property type="nucleotide sequence ID" value="NZ_BAAACK010000022.1"/>
</dbReference>
<protein>
    <recommendedName>
        <fullName evidence="4">MucBP domain-containing protein</fullName>
    </recommendedName>
</protein>
<name>A0A2Y9C6E4_9FIRM</name>
<feature type="domain" description="MucBP" evidence="4">
    <location>
        <begin position="129"/>
        <end position="207"/>
    </location>
</feature>
<evidence type="ECO:0000313" key="6">
    <source>
        <dbReference type="Proteomes" id="UP000245845"/>
    </source>
</evidence>
<reference evidence="5 6" key="1">
    <citation type="submission" date="2018-05" db="EMBL/GenBank/DDBJ databases">
        <title>The Hungate 1000. A catalogue of reference genomes from the rumen microbiome.</title>
        <authorList>
            <person name="Kelly W."/>
        </authorList>
    </citation>
    <scope>NUCLEOTIDE SEQUENCE [LARGE SCALE GENOMIC DNA]</scope>
    <source>
        <strain evidence="5 6">NLAE-zl-C242</strain>
    </source>
</reference>
<gene>
    <name evidence="5" type="ORF">A8806_11632</name>
</gene>
<organism evidence="5 6">
    <name type="scientific">Faecalicatena orotica</name>
    <dbReference type="NCBI Taxonomy" id="1544"/>
    <lineage>
        <taxon>Bacteria</taxon>
        <taxon>Bacillati</taxon>
        <taxon>Bacillota</taxon>
        <taxon>Clostridia</taxon>
        <taxon>Lachnospirales</taxon>
        <taxon>Lachnospiraceae</taxon>
        <taxon>Faecalicatena</taxon>
    </lineage>
</organism>
<keyword evidence="3" id="KW-0472">Membrane</keyword>
<keyword evidence="3" id="KW-1133">Transmembrane helix</keyword>
<feature type="region of interest" description="Disordered" evidence="2">
    <location>
        <begin position="228"/>
        <end position="255"/>
    </location>
</feature>
<keyword evidence="3" id="KW-0812">Transmembrane</keyword>
<dbReference type="Gene3D" id="3.10.20.320">
    <property type="entry name" value="Putative peptidoglycan bound protein (lpxtg motif)"/>
    <property type="match status" value="1"/>
</dbReference>
<comment type="caution">
    <text evidence="5">The sequence shown here is derived from an EMBL/GenBank/DDBJ whole genome shotgun (WGS) entry which is preliminary data.</text>
</comment>
<evidence type="ECO:0000256" key="3">
    <source>
        <dbReference type="SAM" id="Phobius"/>
    </source>
</evidence>
<feature type="compositionally biased region" description="Gly residues" evidence="2">
    <location>
        <begin position="228"/>
        <end position="237"/>
    </location>
</feature>
<dbReference type="Proteomes" id="UP000245845">
    <property type="component" value="Unassembled WGS sequence"/>
</dbReference>
<feature type="transmembrane region" description="Helical" evidence="3">
    <location>
        <begin position="285"/>
        <end position="306"/>
    </location>
</feature>
<dbReference type="EMBL" id="QGDL01000016">
    <property type="protein sequence ID" value="PWJ22857.1"/>
    <property type="molecule type" value="Genomic_DNA"/>
</dbReference>
<dbReference type="Pfam" id="PF06458">
    <property type="entry name" value="MucBP"/>
    <property type="match status" value="1"/>
</dbReference>
<dbReference type="AlphaFoldDB" id="A0A2Y9C6E4"/>
<dbReference type="InterPro" id="IPR009459">
    <property type="entry name" value="MucBP_dom"/>
</dbReference>
<dbReference type="OrthoDB" id="2044967at2"/>
<sequence length="315" mass="33066">MKSGKKIRKGLLGLAILFAVTLQMMFGSEVKAAEDYTYTITLYAGNHGVFSNGQDKLVISDLSYGDQVNLDLNLADMKPQILDDKYYAKGIRQSGTDGGGSEQSLWVDVTGDADYVIAYGIKGNQVAYTVNYQDENGNELLPSRTFYGNIGDKPVVAYQFIDGYQPQAYNLTKTLSSNEAENVFPFIYVPADTGTVTTITQAGTVTVIPATPAAGTAAAGAGAAAGGTAGAAGGTAGGTTETTPPADETVEVPDEETPQALQDLDDEEVPKANIDAERKTSRAPIVVGIVVGVLALAAIASTIIYLKKRGKTDLK</sequence>
<keyword evidence="1" id="KW-0677">Repeat</keyword>
<evidence type="ECO:0000313" key="5">
    <source>
        <dbReference type="EMBL" id="PWJ22857.1"/>
    </source>
</evidence>
<feature type="compositionally biased region" description="Low complexity" evidence="2">
    <location>
        <begin position="238"/>
        <end position="247"/>
    </location>
</feature>
<evidence type="ECO:0000256" key="1">
    <source>
        <dbReference type="ARBA" id="ARBA00022737"/>
    </source>
</evidence>
<evidence type="ECO:0000259" key="4">
    <source>
        <dbReference type="Pfam" id="PF06458"/>
    </source>
</evidence>
<accession>A0A2Y9C6E4</accession>
<evidence type="ECO:0000256" key="2">
    <source>
        <dbReference type="SAM" id="MobiDB-lite"/>
    </source>
</evidence>
<proteinExistence type="predicted"/>